<dbReference type="PANTHER" id="PTHR43767:SF8">
    <property type="entry name" value="LONG-CHAIN-FATTY-ACID--COA LIGASE"/>
    <property type="match status" value="1"/>
</dbReference>
<keyword evidence="4" id="KW-1185">Reference proteome</keyword>
<dbReference type="PANTHER" id="PTHR43767">
    <property type="entry name" value="LONG-CHAIN-FATTY-ACID--COA LIGASE"/>
    <property type="match status" value="1"/>
</dbReference>
<dbReference type="Proteomes" id="UP000294656">
    <property type="component" value="Unassembled WGS sequence"/>
</dbReference>
<proteinExistence type="predicted"/>
<evidence type="ECO:0000313" key="3">
    <source>
        <dbReference type="EMBL" id="TDO98712.1"/>
    </source>
</evidence>
<protein>
    <submittedName>
        <fullName evidence="3">Long-subunit acyl-CoA synthetase (AMP-forming)</fullName>
    </submittedName>
</protein>
<evidence type="ECO:0000256" key="1">
    <source>
        <dbReference type="ARBA" id="ARBA00022598"/>
    </source>
</evidence>
<dbReference type="EMBL" id="SNXC01000010">
    <property type="protein sequence ID" value="TDO98712.1"/>
    <property type="molecule type" value="Genomic_DNA"/>
</dbReference>
<dbReference type="Gene3D" id="3.40.50.12780">
    <property type="entry name" value="N-terminal domain of ligase-like"/>
    <property type="match status" value="1"/>
</dbReference>
<comment type="caution">
    <text evidence="3">The sequence shown here is derived from an EMBL/GenBank/DDBJ whole genome shotgun (WGS) entry which is preliminary data.</text>
</comment>
<dbReference type="Pfam" id="PF23562">
    <property type="entry name" value="AMP-binding_C_3"/>
    <property type="match status" value="1"/>
</dbReference>
<dbReference type="SUPFAM" id="SSF56801">
    <property type="entry name" value="Acetyl-CoA synthetase-like"/>
    <property type="match status" value="1"/>
</dbReference>
<dbReference type="Gene3D" id="3.30.300.30">
    <property type="match status" value="1"/>
</dbReference>
<dbReference type="GO" id="GO:0016874">
    <property type="term" value="F:ligase activity"/>
    <property type="evidence" value="ECO:0007669"/>
    <property type="project" value="UniProtKB-KW"/>
</dbReference>
<reference evidence="3 4" key="1">
    <citation type="submission" date="2019-03" db="EMBL/GenBank/DDBJ databases">
        <title>Genomic Encyclopedia of Type Strains, Phase III (KMG-III): the genomes of soil and plant-associated and newly described type strains.</title>
        <authorList>
            <person name="Whitman W."/>
        </authorList>
    </citation>
    <scope>NUCLEOTIDE SEQUENCE [LARGE SCALE GENOMIC DNA]</scope>
    <source>
        <strain evidence="3 4">CECT 7378</strain>
    </source>
</reference>
<dbReference type="InterPro" id="IPR050237">
    <property type="entry name" value="ATP-dep_AMP-bd_enzyme"/>
</dbReference>
<dbReference type="AlphaFoldDB" id="A0A4V3CGR2"/>
<gene>
    <name evidence="3" type="ORF">DFP79_1124</name>
</gene>
<feature type="domain" description="AMP-dependent synthetase/ligase" evidence="2">
    <location>
        <begin position="11"/>
        <end position="322"/>
    </location>
</feature>
<organism evidence="3 4">
    <name type="scientific">Marinomonas balearica</name>
    <dbReference type="NCBI Taxonomy" id="491947"/>
    <lineage>
        <taxon>Bacteria</taxon>
        <taxon>Pseudomonadati</taxon>
        <taxon>Pseudomonadota</taxon>
        <taxon>Gammaproteobacteria</taxon>
        <taxon>Oceanospirillales</taxon>
        <taxon>Oceanospirillaceae</taxon>
        <taxon>Marinomonas</taxon>
    </lineage>
</organism>
<dbReference type="InterPro" id="IPR042099">
    <property type="entry name" value="ANL_N_sf"/>
</dbReference>
<keyword evidence="1" id="KW-0436">Ligase</keyword>
<dbReference type="InterPro" id="IPR045851">
    <property type="entry name" value="AMP-bd_C_sf"/>
</dbReference>
<dbReference type="InterPro" id="IPR020845">
    <property type="entry name" value="AMP-binding_CS"/>
</dbReference>
<name>A0A4V3CGR2_9GAMM</name>
<dbReference type="InterPro" id="IPR000873">
    <property type="entry name" value="AMP-dep_synth/lig_dom"/>
</dbReference>
<dbReference type="OrthoDB" id="9803968at2"/>
<sequence length="478" mass="52497">MWYLSSKNSMDIALTDSNVSLTYQEMGAAIQDRREWLESLGVGRVGIALDNQVEWVLFDLACQGAGICCVPAPSFFSQKQLEHLVTESGIELLICSNGVESGIFCPSEETPFKTIYSQKIKHVQDAQMPEGTSKVTFTSGSTGAPKGVCLSEESQLNVARSLVDAIAIDSVKHLCILPFAVLLENIAGVYAPLMVGGTVVTKRADELGFVGSKLISPEKLLYQISVEQPNSLILVPELLNVLVMACSKGWQPPKSLLFVAVGGGKVSSKLIHQAKSFGLPVYQGYGLSECASVVSLNTPDNDLESSAGHALPHTSVEVIDHELVVRENLFLGYLNKPESFYPNAFYTGDLVSLENNTLSIIGRKKNLMINSFGRNISPEWLEAELMATRMMRSVMVFGDDRPHCGGVFVPITDDISDEQIQQSVEKLNESLPDYAQIKVWFKSERLFESLPHCVTPSGKLIRKAILDHFEQDIDQLYL</sequence>
<evidence type="ECO:0000313" key="4">
    <source>
        <dbReference type="Proteomes" id="UP000294656"/>
    </source>
</evidence>
<accession>A0A4V3CGR2</accession>
<dbReference type="PROSITE" id="PS00455">
    <property type="entry name" value="AMP_BINDING"/>
    <property type="match status" value="1"/>
</dbReference>
<evidence type="ECO:0000259" key="2">
    <source>
        <dbReference type="Pfam" id="PF00501"/>
    </source>
</evidence>
<dbReference type="RefSeq" id="WP_133502944.1">
    <property type="nucleotide sequence ID" value="NZ_SNXC01000010.1"/>
</dbReference>
<dbReference type="Pfam" id="PF00501">
    <property type="entry name" value="AMP-binding"/>
    <property type="match status" value="1"/>
</dbReference>